<reference evidence="1 2" key="1">
    <citation type="submission" date="2019-06" db="EMBL/GenBank/DDBJ databases">
        <title>Draft genome sequence of Clostridium diolis DSM 15410.</title>
        <authorList>
            <person name="Kobayashi H."/>
            <person name="Tanizawa Y."/>
            <person name="Tohno M."/>
        </authorList>
    </citation>
    <scope>NUCLEOTIDE SEQUENCE [LARGE SCALE GENOMIC DNA]</scope>
    <source>
        <strain evidence="1 2">DSM 15410</strain>
    </source>
</reference>
<organism evidence="1 2">
    <name type="scientific">Clostridium diolis</name>
    <dbReference type="NCBI Taxonomy" id="223919"/>
    <lineage>
        <taxon>Bacteria</taxon>
        <taxon>Bacillati</taxon>
        <taxon>Bacillota</taxon>
        <taxon>Clostridia</taxon>
        <taxon>Eubacteriales</taxon>
        <taxon>Clostridiaceae</taxon>
        <taxon>Clostridium</taxon>
    </lineage>
</organism>
<dbReference type="RefSeq" id="WP_023976407.1">
    <property type="nucleotide sequence ID" value="NZ_BJLA01000006.1"/>
</dbReference>
<accession>A0AAV3W2B6</accession>
<sequence length="71" mass="8493">MNQNDPIIEVVNKKLIRNSNFEFIAELKDLTLSDIDYIEKFSNIKNIKSKFTYQIVDNIYIKITFQYNNEV</sequence>
<gene>
    <name evidence="1" type="ORF">CDIOL_20670</name>
</gene>
<evidence type="ECO:0000313" key="2">
    <source>
        <dbReference type="Proteomes" id="UP000325212"/>
    </source>
</evidence>
<dbReference type="AlphaFoldDB" id="A0AAV3W2B6"/>
<comment type="caution">
    <text evidence="1">The sequence shown here is derived from an EMBL/GenBank/DDBJ whole genome shotgun (WGS) entry which is preliminary data.</text>
</comment>
<name>A0AAV3W2B6_9CLOT</name>
<dbReference type="Proteomes" id="UP000325212">
    <property type="component" value="Unassembled WGS sequence"/>
</dbReference>
<dbReference type="EMBL" id="BJLA01000006">
    <property type="protein sequence ID" value="GEA31144.1"/>
    <property type="molecule type" value="Genomic_DNA"/>
</dbReference>
<proteinExistence type="predicted"/>
<dbReference type="GeneID" id="66345617"/>
<protein>
    <submittedName>
        <fullName evidence="1">Uncharacterized protein</fullName>
    </submittedName>
</protein>
<keyword evidence="2" id="KW-1185">Reference proteome</keyword>
<evidence type="ECO:0000313" key="1">
    <source>
        <dbReference type="EMBL" id="GEA31144.1"/>
    </source>
</evidence>